<dbReference type="SUPFAM" id="SSF57196">
    <property type="entry name" value="EGF/Laminin"/>
    <property type="match status" value="2"/>
</dbReference>
<evidence type="ECO:0000256" key="3">
    <source>
        <dbReference type="ARBA" id="ARBA00022692"/>
    </source>
</evidence>
<evidence type="ECO:0000256" key="12">
    <source>
        <dbReference type="PROSITE-ProRule" id="PRU00461"/>
    </source>
</evidence>
<organism evidence="15 16">
    <name type="scientific">Cordylochernes scorpioides</name>
    <dbReference type="NCBI Taxonomy" id="51811"/>
    <lineage>
        <taxon>Eukaryota</taxon>
        <taxon>Metazoa</taxon>
        <taxon>Ecdysozoa</taxon>
        <taxon>Arthropoda</taxon>
        <taxon>Chelicerata</taxon>
        <taxon>Arachnida</taxon>
        <taxon>Pseudoscorpiones</taxon>
        <taxon>Cheliferoidea</taxon>
        <taxon>Chernetidae</taxon>
        <taxon>Cordylochernes</taxon>
    </lineage>
</organism>
<keyword evidence="5" id="KW-1133">Transmembrane helix</keyword>
<comment type="caution">
    <text evidence="11">Lacks conserved residue(s) required for the propagation of feature annotation.</text>
</comment>
<evidence type="ECO:0000313" key="15">
    <source>
        <dbReference type="EMBL" id="UYV67341.1"/>
    </source>
</evidence>
<dbReference type="Pfam" id="PF00057">
    <property type="entry name" value="Ldl_recept_a"/>
    <property type="match status" value="7"/>
</dbReference>
<feature type="domain" description="EGF-like" evidence="14">
    <location>
        <begin position="162"/>
        <end position="198"/>
    </location>
</feature>
<dbReference type="InterPro" id="IPR011042">
    <property type="entry name" value="6-blade_b-propeller_TolB-like"/>
</dbReference>
<dbReference type="PROSITE" id="PS01187">
    <property type="entry name" value="EGF_CA"/>
    <property type="match status" value="1"/>
</dbReference>
<feature type="disulfide bond" evidence="11">
    <location>
        <begin position="90"/>
        <end position="102"/>
    </location>
</feature>
<feature type="repeat" description="LDL-receptor class B" evidence="12">
    <location>
        <begin position="574"/>
        <end position="617"/>
    </location>
</feature>
<dbReference type="PROSITE" id="PS00010">
    <property type="entry name" value="ASX_HYDROXYL"/>
    <property type="match status" value="1"/>
</dbReference>
<evidence type="ECO:0000256" key="1">
    <source>
        <dbReference type="ARBA" id="ARBA00022536"/>
    </source>
</evidence>
<feature type="disulfide bond" evidence="11">
    <location>
        <begin position="163"/>
        <end position="175"/>
    </location>
</feature>
<dbReference type="InterPro" id="IPR000033">
    <property type="entry name" value="LDLR_classB_rpt"/>
</dbReference>
<evidence type="ECO:0000256" key="2">
    <source>
        <dbReference type="ARBA" id="ARBA00022583"/>
    </source>
</evidence>
<keyword evidence="4" id="KW-0677">Repeat</keyword>
<keyword evidence="16" id="KW-1185">Reference proteome</keyword>
<name>A0ABY6KET2_9ARAC</name>
<keyword evidence="1" id="KW-0245">EGF-like domain</keyword>
<dbReference type="Pfam" id="PF00058">
    <property type="entry name" value="Ldl_recept_b"/>
    <property type="match status" value="3"/>
</dbReference>
<protein>
    <recommendedName>
        <fullName evidence="17">Very low-density lipoprotein receptor</fullName>
    </recommendedName>
</protein>
<dbReference type="SUPFAM" id="SSF57424">
    <property type="entry name" value="LDL receptor-like module"/>
    <property type="match status" value="7"/>
</dbReference>
<dbReference type="PRINTS" id="PR00261">
    <property type="entry name" value="LDLRECEPTOR"/>
</dbReference>
<evidence type="ECO:0008006" key="17">
    <source>
        <dbReference type="Google" id="ProtNLM"/>
    </source>
</evidence>
<reference evidence="15 16" key="1">
    <citation type="submission" date="2022-01" db="EMBL/GenBank/DDBJ databases">
        <title>A chromosomal length assembly of Cordylochernes scorpioides.</title>
        <authorList>
            <person name="Zeh D."/>
            <person name="Zeh J."/>
        </authorList>
    </citation>
    <scope>NUCLEOTIDE SEQUENCE [LARGE SCALE GENOMIC DNA]</scope>
    <source>
        <strain evidence="15">IN4F17</strain>
        <tissue evidence="15">Whole Body</tissue>
    </source>
</reference>
<keyword evidence="2" id="KW-0254">Endocytosis</keyword>
<evidence type="ECO:0000256" key="6">
    <source>
        <dbReference type="ARBA" id="ARBA00023136"/>
    </source>
</evidence>
<feature type="disulfide bond" evidence="11">
    <location>
        <begin position="265"/>
        <end position="280"/>
    </location>
</feature>
<feature type="disulfide bond" evidence="11">
    <location>
        <begin position="182"/>
        <end position="197"/>
    </location>
</feature>
<feature type="disulfide bond" evidence="11">
    <location>
        <begin position="109"/>
        <end position="124"/>
    </location>
</feature>
<keyword evidence="3" id="KW-0812">Transmembrane</keyword>
<evidence type="ECO:0000313" key="16">
    <source>
        <dbReference type="Proteomes" id="UP001235939"/>
    </source>
</evidence>
<feature type="disulfide bond" evidence="11">
    <location>
        <begin position="246"/>
        <end position="258"/>
    </location>
</feature>
<dbReference type="EMBL" id="CP092867">
    <property type="protein sequence ID" value="UYV67341.1"/>
    <property type="molecule type" value="Genomic_DNA"/>
</dbReference>
<feature type="domain" description="EGF-like" evidence="14">
    <location>
        <begin position="206"/>
        <end position="243"/>
    </location>
</feature>
<feature type="repeat" description="LDL-receptor class B" evidence="12">
    <location>
        <begin position="624"/>
        <end position="668"/>
    </location>
</feature>
<feature type="domain" description="EGF-like calcium-binding" evidence="13">
    <location>
        <begin position="355"/>
        <end position="396"/>
    </location>
</feature>
<dbReference type="InterPro" id="IPR051221">
    <property type="entry name" value="LDLR-related"/>
</dbReference>
<feature type="disulfide bond" evidence="11">
    <location>
        <begin position="70"/>
        <end position="85"/>
    </location>
</feature>
<feature type="disulfide bond" evidence="11">
    <location>
        <begin position="227"/>
        <end position="242"/>
    </location>
</feature>
<evidence type="ECO:0000256" key="9">
    <source>
        <dbReference type="ARBA" id="ARBA00023180"/>
    </source>
</evidence>
<dbReference type="PANTHER" id="PTHR22722:SF15">
    <property type="entry name" value="LOW-DENSITY LIPOPROTEIN RECEPTOR-RELATED"/>
    <property type="match status" value="1"/>
</dbReference>
<feature type="disulfide bond" evidence="11">
    <location>
        <begin position="97"/>
        <end position="115"/>
    </location>
</feature>
<keyword evidence="6" id="KW-0472">Membrane</keyword>
<dbReference type="SMART" id="SM00135">
    <property type="entry name" value="LY"/>
    <property type="match status" value="4"/>
</dbReference>
<dbReference type="SMART" id="SM00181">
    <property type="entry name" value="EGF"/>
    <property type="match status" value="4"/>
</dbReference>
<sequence length="705" mass="78639">MCADNRTCSGSDFRCANSKCVPSRWQCDDEDDCGDGSDEDPKLCSAKQCEATQFGCKSQPGMCVPITWVCDGVEDCVDGSDEVDCKAQTCSDEEFQCANGKCITRPWVCDQDNDCGDSSDEVNCGELTDTAYIQRKGTGRDLKLVVCGNQDLVEVIHRGNVTCASTDFACHSGKCIPDRWRCDGDTDCKDGSDEQNCAEISGPEAVCSAREYLCGNHKNCIHVAWVCDGDNDCPDGSDEFNCTVTCRSDEFQCLDNHCIAGVQQCNGNADCADGSDEKNCTGTGEFVHCPSVLFWSCTVHYPFRWLFCTAVVSREKCEPESHFDCGRNHCIPLELVCNGRNDCGEWEDEPRDKCNKNECLRDNGGCSQICTDRKIGYECQCRHGYRLDPEDSKTCLDVNECDQPGSCSQICINLKGSFKCQCVSGYAPEPSNPHTCKAQDSFRTQLLFANRHDIRRLHLDSEELLASALSLRSAVAADFHLKHDRLFWSDSNAEAIFSAPLFVTRPSLASPPLLAHQISTPDGLAVDWIYDHIYWTDTGTDRIEVANLQGLNRKTLINTSLDEPRAIVLNPLEGWMYWTDWGVPAKIERAGMDGTHRSVLVFQDLQWPNGLSIVYVCHIDLVSRKLYWVDAKLHILSSADLDGSNQRVVLFSPSFLQHPFSVDVFEVSAPLLHLDNLPQTHWVLLVSSMEMVFHWKVSYFTSKHF</sequence>
<dbReference type="PROSITE" id="PS50068">
    <property type="entry name" value="LDLRA_2"/>
    <property type="match status" value="7"/>
</dbReference>
<keyword evidence="9" id="KW-0325">Glycoprotein</keyword>
<feature type="domain" description="EGF-like calcium-binding" evidence="13">
    <location>
        <begin position="397"/>
        <end position="437"/>
    </location>
</feature>
<dbReference type="Proteomes" id="UP001235939">
    <property type="component" value="Chromosome 05"/>
</dbReference>
<feature type="repeat" description="LDL-receptor class B" evidence="12">
    <location>
        <begin position="531"/>
        <end position="573"/>
    </location>
</feature>
<dbReference type="InterPro" id="IPR023415">
    <property type="entry name" value="LDLR_class-A_CS"/>
</dbReference>
<evidence type="ECO:0000256" key="4">
    <source>
        <dbReference type="ARBA" id="ARBA00022737"/>
    </source>
</evidence>
<feature type="disulfide bond" evidence="11">
    <location>
        <begin position="8"/>
        <end position="20"/>
    </location>
</feature>
<dbReference type="PROSITE" id="PS51120">
    <property type="entry name" value="LDLRB"/>
    <property type="match status" value="3"/>
</dbReference>
<evidence type="ECO:0000259" key="14">
    <source>
        <dbReference type="SMART" id="SM00181"/>
    </source>
</evidence>
<gene>
    <name evidence="15" type="ORF">LAZ67_5000294</name>
</gene>
<evidence type="ECO:0000259" key="13">
    <source>
        <dbReference type="SMART" id="SM00179"/>
    </source>
</evidence>
<feature type="domain" description="EGF-like" evidence="14">
    <location>
        <begin position="400"/>
        <end position="437"/>
    </location>
</feature>
<dbReference type="Pfam" id="PF07645">
    <property type="entry name" value="EGF_CA"/>
    <property type="match status" value="1"/>
</dbReference>
<accession>A0ABY6KET2</accession>
<dbReference type="InterPro" id="IPR049883">
    <property type="entry name" value="NOTCH1_EGF-like"/>
</dbReference>
<dbReference type="InterPro" id="IPR018097">
    <property type="entry name" value="EGF_Ca-bd_CS"/>
</dbReference>
<dbReference type="InterPro" id="IPR000152">
    <property type="entry name" value="EGF-type_Asp/Asn_hydroxyl_site"/>
</dbReference>
<dbReference type="Gene3D" id="2.10.25.10">
    <property type="entry name" value="Laminin"/>
    <property type="match status" value="2"/>
</dbReference>
<dbReference type="Pfam" id="PF14670">
    <property type="entry name" value="FXa_inhibition"/>
    <property type="match status" value="1"/>
</dbReference>
<dbReference type="Gene3D" id="2.120.10.30">
    <property type="entry name" value="TolB, C-terminal domain"/>
    <property type="match status" value="1"/>
</dbReference>
<feature type="domain" description="EGF-like" evidence="14">
    <location>
        <begin position="358"/>
        <end position="396"/>
    </location>
</feature>
<dbReference type="PANTHER" id="PTHR22722">
    <property type="entry name" value="LOW-DENSITY LIPOPROTEIN RECEPTOR-RELATED PROTEIN 2-RELATED"/>
    <property type="match status" value="1"/>
</dbReference>
<keyword evidence="7 11" id="KW-1015">Disulfide bond</keyword>
<evidence type="ECO:0000256" key="5">
    <source>
        <dbReference type="ARBA" id="ARBA00022989"/>
    </source>
</evidence>
<dbReference type="InterPro" id="IPR002172">
    <property type="entry name" value="LDrepeatLR_classA_rpt"/>
</dbReference>
<dbReference type="PROSITE" id="PS01209">
    <property type="entry name" value="LDLRA_1"/>
    <property type="match status" value="4"/>
</dbReference>
<feature type="disulfide bond" evidence="11">
    <location>
        <begin position="15"/>
        <end position="33"/>
    </location>
</feature>
<proteinExistence type="predicted"/>
<evidence type="ECO:0000256" key="10">
    <source>
        <dbReference type="ARBA" id="ARBA00046288"/>
    </source>
</evidence>
<feature type="disulfide bond" evidence="11">
    <location>
        <begin position="253"/>
        <end position="271"/>
    </location>
</feature>
<evidence type="ECO:0000256" key="8">
    <source>
        <dbReference type="ARBA" id="ARBA00023170"/>
    </source>
</evidence>
<feature type="disulfide bond" evidence="11">
    <location>
        <begin position="325"/>
        <end position="343"/>
    </location>
</feature>
<evidence type="ECO:0000256" key="11">
    <source>
        <dbReference type="PROSITE-ProRule" id="PRU00124"/>
    </source>
</evidence>
<feature type="disulfide bond" evidence="11">
    <location>
        <begin position="170"/>
        <end position="188"/>
    </location>
</feature>
<dbReference type="InterPro" id="IPR036055">
    <property type="entry name" value="LDL_receptor-like_sf"/>
</dbReference>
<dbReference type="Gene3D" id="4.10.400.10">
    <property type="entry name" value="Low-density Lipoprotein Receptor"/>
    <property type="match status" value="7"/>
</dbReference>
<dbReference type="SMART" id="SM00192">
    <property type="entry name" value="LDLa"/>
    <property type="match status" value="7"/>
</dbReference>
<comment type="subcellular location">
    <subcellularLocation>
        <location evidence="10">Endomembrane system</location>
        <topology evidence="10">Single-pass type I membrane protein</topology>
    </subcellularLocation>
</comment>
<dbReference type="InterPro" id="IPR001881">
    <property type="entry name" value="EGF-like_Ca-bd_dom"/>
</dbReference>
<dbReference type="SUPFAM" id="SSF63825">
    <property type="entry name" value="YWTD domain"/>
    <property type="match status" value="1"/>
</dbReference>
<dbReference type="CDD" id="cd00054">
    <property type="entry name" value="EGF_CA"/>
    <property type="match status" value="1"/>
</dbReference>
<evidence type="ECO:0000256" key="7">
    <source>
        <dbReference type="ARBA" id="ARBA00023157"/>
    </source>
</evidence>
<keyword evidence="8" id="KW-0675">Receptor</keyword>
<dbReference type="CDD" id="cd00112">
    <property type="entry name" value="LDLa"/>
    <property type="match status" value="6"/>
</dbReference>
<dbReference type="InterPro" id="IPR000742">
    <property type="entry name" value="EGF"/>
</dbReference>
<dbReference type="SMART" id="SM00179">
    <property type="entry name" value="EGF_CA"/>
    <property type="match status" value="2"/>
</dbReference>